<name>A0A423SJC1_PENVA</name>
<dbReference type="InterPro" id="IPR038702">
    <property type="entry name" value="Na/K_ATPase_sub_beta_sf"/>
</dbReference>
<dbReference type="Gene3D" id="2.60.40.1660">
    <property type="entry name" value="Na, k-atpase alpha subunit"/>
    <property type="match status" value="1"/>
</dbReference>
<dbReference type="Proteomes" id="UP000283509">
    <property type="component" value="Unassembled WGS sequence"/>
</dbReference>
<sequence>MKDCAPYAPPLEGETCFFKTNLLGRTCQRENSWGYDKGSPCVLITFDKQEVSAGWVPDVYTDLDELPPEMPLELRLYITNVTKDNRGFIPEMVWVSCTPEDPSDQAHLGAIEYSPWRGFPKYYFPIRNEAPYLAPIVAVQFLKPATRRPMTVECRAWSKNMVYSRAEGYGLVRFHLTLD</sequence>
<dbReference type="PANTHER" id="PTHR11523:SF28">
    <property type="entry name" value="NA_K-ATPASE BETA SUBUNIT ISOFORM 4-RELATED"/>
    <property type="match status" value="1"/>
</dbReference>
<evidence type="ECO:0000256" key="3">
    <source>
        <dbReference type="ARBA" id="ARBA00022692"/>
    </source>
</evidence>
<evidence type="ECO:0000256" key="4">
    <source>
        <dbReference type="ARBA" id="ARBA00022968"/>
    </source>
</evidence>
<evidence type="ECO:0000256" key="2">
    <source>
        <dbReference type="ARBA" id="ARBA00005876"/>
    </source>
</evidence>
<dbReference type="GO" id="GO:0001671">
    <property type="term" value="F:ATPase activator activity"/>
    <property type="evidence" value="ECO:0007669"/>
    <property type="project" value="TreeGrafter"/>
</dbReference>
<dbReference type="PANTHER" id="PTHR11523">
    <property type="entry name" value="SODIUM/POTASSIUM-DEPENDENT ATPASE BETA SUBUNIT"/>
    <property type="match status" value="1"/>
</dbReference>
<proteinExistence type="inferred from homology"/>
<reference evidence="7 8" key="2">
    <citation type="submission" date="2019-01" db="EMBL/GenBank/DDBJ databases">
        <title>The decoding of complex shrimp genome reveals the adaptation for benthos swimmer, frequently molting mechanism and breeding impact on genome.</title>
        <authorList>
            <person name="Sun Y."/>
            <person name="Gao Y."/>
            <person name="Yu Y."/>
        </authorList>
    </citation>
    <scope>NUCLEOTIDE SEQUENCE [LARGE SCALE GENOMIC DNA]</scope>
    <source>
        <tissue evidence="7">Muscle</tissue>
    </source>
</reference>
<dbReference type="GO" id="GO:0036376">
    <property type="term" value="P:sodium ion export across plasma membrane"/>
    <property type="evidence" value="ECO:0007669"/>
    <property type="project" value="TreeGrafter"/>
</dbReference>
<comment type="subcellular location">
    <subcellularLocation>
        <location evidence="1">Membrane</location>
        <topology evidence="1">Single-pass type II membrane protein</topology>
    </subcellularLocation>
</comment>
<evidence type="ECO:0000256" key="6">
    <source>
        <dbReference type="ARBA" id="ARBA00023136"/>
    </source>
</evidence>
<keyword evidence="5" id="KW-1133">Transmembrane helix</keyword>
<reference evidence="7 8" key="1">
    <citation type="submission" date="2018-04" db="EMBL/GenBank/DDBJ databases">
        <authorList>
            <person name="Zhang X."/>
            <person name="Yuan J."/>
            <person name="Li F."/>
            <person name="Xiang J."/>
        </authorList>
    </citation>
    <scope>NUCLEOTIDE SEQUENCE [LARGE SCALE GENOMIC DNA]</scope>
    <source>
        <tissue evidence="7">Muscle</tissue>
    </source>
</reference>
<comment type="similarity">
    <text evidence="2">Belongs to the X(+)/potassium ATPases subunit beta family.</text>
</comment>
<evidence type="ECO:0000313" key="8">
    <source>
        <dbReference type="Proteomes" id="UP000283509"/>
    </source>
</evidence>
<gene>
    <name evidence="7" type="ORF">C7M84_017836</name>
</gene>
<dbReference type="Pfam" id="PF00287">
    <property type="entry name" value="Na_K-ATPase"/>
    <property type="match status" value="1"/>
</dbReference>
<protein>
    <submittedName>
        <fullName evidence="7">Sodium potassium-transporting ATPase subunit beta</fullName>
    </submittedName>
</protein>
<dbReference type="GO" id="GO:1990573">
    <property type="term" value="P:potassium ion import across plasma membrane"/>
    <property type="evidence" value="ECO:0007669"/>
    <property type="project" value="TreeGrafter"/>
</dbReference>
<accession>A0A423SJC1</accession>
<dbReference type="EMBL" id="QCYY01003291">
    <property type="protein sequence ID" value="ROT64243.1"/>
    <property type="molecule type" value="Genomic_DNA"/>
</dbReference>
<dbReference type="GO" id="GO:0005890">
    <property type="term" value="C:sodium:potassium-exchanging ATPase complex"/>
    <property type="evidence" value="ECO:0007669"/>
    <property type="project" value="InterPro"/>
</dbReference>
<dbReference type="GO" id="GO:0006883">
    <property type="term" value="P:intracellular sodium ion homeostasis"/>
    <property type="evidence" value="ECO:0007669"/>
    <property type="project" value="TreeGrafter"/>
</dbReference>
<dbReference type="GO" id="GO:0030007">
    <property type="term" value="P:intracellular potassium ion homeostasis"/>
    <property type="evidence" value="ECO:0007669"/>
    <property type="project" value="TreeGrafter"/>
</dbReference>
<dbReference type="InterPro" id="IPR000402">
    <property type="entry name" value="Na/K_ATPase_sub_beta"/>
</dbReference>
<comment type="caution">
    <text evidence="7">The sequence shown here is derived from an EMBL/GenBank/DDBJ whole genome shotgun (WGS) entry which is preliminary data.</text>
</comment>
<organism evidence="7 8">
    <name type="scientific">Penaeus vannamei</name>
    <name type="common">Whiteleg shrimp</name>
    <name type="synonym">Litopenaeus vannamei</name>
    <dbReference type="NCBI Taxonomy" id="6689"/>
    <lineage>
        <taxon>Eukaryota</taxon>
        <taxon>Metazoa</taxon>
        <taxon>Ecdysozoa</taxon>
        <taxon>Arthropoda</taxon>
        <taxon>Crustacea</taxon>
        <taxon>Multicrustacea</taxon>
        <taxon>Malacostraca</taxon>
        <taxon>Eumalacostraca</taxon>
        <taxon>Eucarida</taxon>
        <taxon>Decapoda</taxon>
        <taxon>Dendrobranchiata</taxon>
        <taxon>Penaeoidea</taxon>
        <taxon>Penaeidae</taxon>
        <taxon>Penaeus</taxon>
    </lineage>
</organism>
<dbReference type="STRING" id="6689.A0A423SJC1"/>
<dbReference type="OrthoDB" id="5912413at2759"/>
<evidence type="ECO:0000256" key="5">
    <source>
        <dbReference type="ARBA" id="ARBA00022989"/>
    </source>
</evidence>
<keyword evidence="3" id="KW-0812">Transmembrane</keyword>
<dbReference type="AlphaFoldDB" id="A0A423SJC1"/>
<keyword evidence="8" id="KW-1185">Reference proteome</keyword>
<keyword evidence="4" id="KW-0735">Signal-anchor</keyword>
<evidence type="ECO:0000256" key="1">
    <source>
        <dbReference type="ARBA" id="ARBA00004606"/>
    </source>
</evidence>
<evidence type="ECO:0000313" key="7">
    <source>
        <dbReference type="EMBL" id="ROT64243.1"/>
    </source>
</evidence>
<keyword evidence="6" id="KW-0472">Membrane</keyword>